<feature type="transmembrane region" description="Helical" evidence="1">
    <location>
        <begin position="74"/>
        <end position="94"/>
    </location>
</feature>
<proteinExistence type="predicted"/>
<name>A0AAD2DCA9_9CLOT</name>
<evidence type="ECO:0000256" key="1">
    <source>
        <dbReference type="SAM" id="Phobius"/>
    </source>
</evidence>
<feature type="transmembrane region" description="Helical" evidence="1">
    <location>
        <begin position="16"/>
        <end position="38"/>
    </location>
</feature>
<dbReference type="AlphaFoldDB" id="A0AAD2DCA9"/>
<evidence type="ECO:0000313" key="3">
    <source>
        <dbReference type="Proteomes" id="UP001189143"/>
    </source>
</evidence>
<keyword evidence="1" id="KW-1133">Transmembrane helix</keyword>
<comment type="caution">
    <text evidence="2">The sequence shown here is derived from an EMBL/GenBank/DDBJ whole genome shotgun (WGS) entry which is preliminary data.</text>
</comment>
<gene>
    <name evidence="2" type="ORF">CNEO2_170005</name>
</gene>
<keyword evidence="1" id="KW-0812">Transmembrane</keyword>
<evidence type="ECO:0000313" key="2">
    <source>
        <dbReference type="EMBL" id="CAI3548118.1"/>
    </source>
</evidence>
<dbReference type="Proteomes" id="UP001189143">
    <property type="component" value="Unassembled WGS sequence"/>
</dbReference>
<organism evidence="2 3">
    <name type="scientific">Clostridium neonatale</name>
    <dbReference type="NCBI Taxonomy" id="137838"/>
    <lineage>
        <taxon>Bacteria</taxon>
        <taxon>Bacillati</taxon>
        <taxon>Bacillota</taxon>
        <taxon>Clostridia</taxon>
        <taxon>Eubacteriales</taxon>
        <taxon>Clostridiaceae</taxon>
        <taxon>Clostridium</taxon>
    </lineage>
</organism>
<dbReference type="EMBL" id="CAMTCP010000088">
    <property type="protein sequence ID" value="CAI3548118.1"/>
    <property type="molecule type" value="Genomic_DNA"/>
</dbReference>
<keyword evidence="1" id="KW-0472">Membrane</keyword>
<accession>A0AAD2DCA9</accession>
<protein>
    <submittedName>
        <fullName evidence="2">Uncharacterized protein</fullName>
    </submittedName>
</protein>
<reference evidence="2" key="1">
    <citation type="submission" date="2022-10" db="EMBL/GenBank/DDBJ databases">
        <authorList>
            <person name="Aires J."/>
            <person name="Mesa V."/>
        </authorList>
    </citation>
    <scope>NUCLEOTIDE SEQUENCE</scope>
    <source>
        <strain evidence="2">Clostridium neonatale JD116</strain>
    </source>
</reference>
<sequence>MGYGYFYLLTDIKMSGILSCILALLLISSLIFFNFLYLRHFGCLIYFYFMDMNQSLTEVFKTNSKFFRQNKKDLTNLYFSFLPNFFIIPIFYFVPYVQIAMIMSCDSYIKDQNKTSNY</sequence>